<dbReference type="CDD" id="cd07346">
    <property type="entry name" value="ABC_6TM_exporters"/>
    <property type="match status" value="1"/>
</dbReference>
<evidence type="ECO:0000259" key="11">
    <source>
        <dbReference type="PROSITE" id="PS50929"/>
    </source>
</evidence>
<keyword evidence="2" id="KW-0813">Transport</keyword>
<dbReference type="Pfam" id="PF00005">
    <property type="entry name" value="ABC_tran"/>
    <property type="match status" value="1"/>
</dbReference>
<dbReference type="Pfam" id="PF00664">
    <property type="entry name" value="ABC_membrane"/>
    <property type="match status" value="1"/>
</dbReference>
<comment type="subcellular location">
    <subcellularLocation>
        <location evidence="1">Cell membrane</location>
        <topology evidence="1">Multi-pass membrane protein</topology>
    </subcellularLocation>
</comment>
<feature type="transmembrane region" description="Helical" evidence="9">
    <location>
        <begin position="275"/>
        <end position="292"/>
    </location>
</feature>
<name>A0A6I6KBI8_9BACT</name>
<feature type="transmembrane region" description="Helical" evidence="9">
    <location>
        <begin position="63"/>
        <end position="90"/>
    </location>
</feature>
<evidence type="ECO:0000256" key="2">
    <source>
        <dbReference type="ARBA" id="ARBA00022448"/>
    </source>
</evidence>
<gene>
    <name evidence="12" type="ORF">GM418_29175</name>
</gene>
<keyword evidence="5" id="KW-0547">Nucleotide-binding</keyword>
<dbReference type="AlphaFoldDB" id="A0A6I6KBI8"/>
<dbReference type="KEGG" id="mcos:GM418_29175"/>
<evidence type="ECO:0000313" key="13">
    <source>
        <dbReference type="Proteomes" id="UP000428260"/>
    </source>
</evidence>
<proteinExistence type="predicted"/>
<dbReference type="Gene3D" id="1.20.1560.10">
    <property type="entry name" value="ABC transporter type 1, transmembrane domain"/>
    <property type="match status" value="1"/>
</dbReference>
<feature type="domain" description="ABC transmembrane type-1" evidence="11">
    <location>
        <begin position="20"/>
        <end position="308"/>
    </location>
</feature>
<protein>
    <submittedName>
        <fullName evidence="12">ATP-binding cassette domain-containing protein</fullName>
    </submittedName>
</protein>
<dbReference type="InterPro" id="IPR017871">
    <property type="entry name" value="ABC_transporter-like_CS"/>
</dbReference>
<dbReference type="PROSITE" id="PS00211">
    <property type="entry name" value="ABC_TRANSPORTER_1"/>
    <property type="match status" value="1"/>
</dbReference>
<feature type="domain" description="ABC transporter" evidence="10">
    <location>
        <begin position="339"/>
        <end position="574"/>
    </location>
</feature>
<dbReference type="InterPro" id="IPR027417">
    <property type="entry name" value="P-loop_NTPase"/>
</dbReference>
<dbReference type="GO" id="GO:0005524">
    <property type="term" value="F:ATP binding"/>
    <property type="evidence" value="ECO:0007669"/>
    <property type="project" value="UniProtKB-KW"/>
</dbReference>
<dbReference type="InterPro" id="IPR036640">
    <property type="entry name" value="ABC1_TM_sf"/>
</dbReference>
<reference evidence="12 13" key="1">
    <citation type="submission" date="2019-11" db="EMBL/GenBank/DDBJ databases">
        <authorList>
            <person name="Zheng R.K."/>
            <person name="Sun C.M."/>
        </authorList>
    </citation>
    <scope>NUCLEOTIDE SEQUENCE [LARGE SCALE GENOMIC DNA]</scope>
    <source>
        <strain evidence="12 13">WC007</strain>
    </source>
</reference>
<keyword evidence="7 9" id="KW-1133">Transmembrane helix</keyword>
<dbReference type="SMART" id="SM00382">
    <property type="entry name" value="AAA"/>
    <property type="match status" value="1"/>
</dbReference>
<dbReference type="PANTHER" id="PTHR43394">
    <property type="entry name" value="ATP-DEPENDENT PERMEASE MDL1, MITOCHONDRIAL"/>
    <property type="match status" value="1"/>
</dbReference>
<feature type="transmembrane region" description="Helical" evidence="9">
    <location>
        <begin position="163"/>
        <end position="181"/>
    </location>
</feature>
<keyword evidence="4 9" id="KW-0812">Transmembrane</keyword>
<dbReference type="GO" id="GO:0005886">
    <property type="term" value="C:plasma membrane"/>
    <property type="evidence" value="ECO:0007669"/>
    <property type="project" value="UniProtKB-SubCell"/>
</dbReference>
<dbReference type="RefSeq" id="WP_158871629.1">
    <property type="nucleotide sequence ID" value="NZ_CP046401.1"/>
</dbReference>
<dbReference type="InterPro" id="IPR003593">
    <property type="entry name" value="AAA+_ATPase"/>
</dbReference>
<evidence type="ECO:0000256" key="9">
    <source>
        <dbReference type="SAM" id="Phobius"/>
    </source>
</evidence>
<evidence type="ECO:0000256" key="7">
    <source>
        <dbReference type="ARBA" id="ARBA00022989"/>
    </source>
</evidence>
<feature type="transmembrane region" description="Helical" evidence="9">
    <location>
        <begin position="140"/>
        <end position="157"/>
    </location>
</feature>
<dbReference type="PROSITE" id="PS50929">
    <property type="entry name" value="ABC_TM1F"/>
    <property type="match status" value="1"/>
</dbReference>
<keyword evidence="6 12" id="KW-0067">ATP-binding</keyword>
<dbReference type="EMBL" id="CP046401">
    <property type="protein sequence ID" value="QGY47594.1"/>
    <property type="molecule type" value="Genomic_DNA"/>
</dbReference>
<evidence type="ECO:0000256" key="4">
    <source>
        <dbReference type="ARBA" id="ARBA00022692"/>
    </source>
</evidence>
<evidence type="ECO:0000256" key="6">
    <source>
        <dbReference type="ARBA" id="ARBA00022840"/>
    </source>
</evidence>
<evidence type="ECO:0000256" key="1">
    <source>
        <dbReference type="ARBA" id="ARBA00004651"/>
    </source>
</evidence>
<dbReference type="GO" id="GO:0016887">
    <property type="term" value="F:ATP hydrolysis activity"/>
    <property type="evidence" value="ECO:0007669"/>
    <property type="project" value="InterPro"/>
</dbReference>
<dbReference type="PANTHER" id="PTHR43394:SF1">
    <property type="entry name" value="ATP-BINDING CASSETTE SUB-FAMILY B MEMBER 10, MITOCHONDRIAL"/>
    <property type="match status" value="1"/>
</dbReference>
<dbReference type="Gene3D" id="3.40.50.300">
    <property type="entry name" value="P-loop containing nucleotide triphosphate hydrolases"/>
    <property type="match status" value="1"/>
</dbReference>
<dbReference type="SUPFAM" id="SSF52540">
    <property type="entry name" value="P-loop containing nucleoside triphosphate hydrolases"/>
    <property type="match status" value="1"/>
</dbReference>
<keyword evidence="13" id="KW-1185">Reference proteome</keyword>
<dbReference type="InterPro" id="IPR011527">
    <property type="entry name" value="ABC1_TM_dom"/>
</dbReference>
<evidence type="ECO:0000256" key="8">
    <source>
        <dbReference type="ARBA" id="ARBA00023136"/>
    </source>
</evidence>
<dbReference type="PROSITE" id="PS50893">
    <property type="entry name" value="ABC_TRANSPORTER_2"/>
    <property type="match status" value="1"/>
</dbReference>
<accession>A0A6I6KBI8</accession>
<feature type="transmembrane region" description="Helical" evidence="9">
    <location>
        <begin position="247"/>
        <end position="269"/>
    </location>
</feature>
<dbReference type="Proteomes" id="UP000428260">
    <property type="component" value="Chromosome"/>
</dbReference>
<evidence type="ECO:0000259" key="10">
    <source>
        <dbReference type="PROSITE" id="PS50893"/>
    </source>
</evidence>
<evidence type="ECO:0000256" key="3">
    <source>
        <dbReference type="ARBA" id="ARBA00022475"/>
    </source>
</evidence>
<keyword evidence="8 9" id="KW-0472">Membrane</keyword>
<dbReference type="SUPFAM" id="SSF90123">
    <property type="entry name" value="ABC transporter transmembrane region"/>
    <property type="match status" value="1"/>
</dbReference>
<dbReference type="GO" id="GO:0015421">
    <property type="term" value="F:ABC-type oligopeptide transporter activity"/>
    <property type="evidence" value="ECO:0007669"/>
    <property type="project" value="TreeGrafter"/>
</dbReference>
<organism evidence="12 13">
    <name type="scientific">Maribellus comscasis</name>
    <dbReference type="NCBI Taxonomy" id="2681766"/>
    <lineage>
        <taxon>Bacteria</taxon>
        <taxon>Pseudomonadati</taxon>
        <taxon>Bacteroidota</taxon>
        <taxon>Bacteroidia</taxon>
        <taxon>Marinilabiliales</taxon>
        <taxon>Prolixibacteraceae</taxon>
        <taxon>Maribellus</taxon>
    </lineage>
</organism>
<feature type="transmembrane region" description="Helical" evidence="9">
    <location>
        <begin position="21"/>
        <end position="43"/>
    </location>
</feature>
<keyword evidence="3" id="KW-1003">Cell membrane</keyword>
<evidence type="ECO:0000256" key="5">
    <source>
        <dbReference type="ARBA" id="ARBA00022741"/>
    </source>
</evidence>
<dbReference type="InterPro" id="IPR039421">
    <property type="entry name" value="Type_1_exporter"/>
</dbReference>
<evidence type="ECO:0000313" key="12">
    <source>
        <dbReference type="EMBL" id="QGY47594.1"/>
    </source>
</evidence>
<sequence length="608" mass="68000">MNTLSKLQLYMTGRKALLPGSLVLSAISALTGMAPYILVWFIIREFITAGGISSSALVQKYAWWAAGLAIASILLYFLALSASHLAAFRVECNMRRYAMKKIVKMPLGFFDNNTSGRIRKIIDDNTSITHSFLAHQMPDLAATVVMPVTAIVLVFVFDWRLGLACLLPIILSMSIMSFMMGKRGRYFMQRYMDSLEEMNTEAVEYVRGIPVVKVFQQTVFSFKNFYNSIVRYKDMVTKYTKIWRVPMSVYTVIINGISFFLVPAAILLIGHTGNYASVILNMFLYILIAPVFSQSIMKSMYMNQAFGQAKEAIDRLENLTSEKQMPVPAQPKSINKHDIIFKSVSFSYPAANKKAVDNVSFSISAGKTVALVGASGGGKTTIARLVPRFWDADDGEVLIGETNVKDIEHKELMDHISFVFQNTCLFKTSLLENIKYGNPSATIEEINRAVDLAQCREIIDRLPNGLNTKIGTEGTYLSGGEQQRIVLARAILKNAPIVVLDEATAFTDPENEHLIQRALGKLTKGKTVLMIAHRLTSIKDADNILVINKGKIAEQGSHKELLMKEGIYTKMWKEYQKSVQWTIKASSNNFSQHEEQGVENLANTFSEK</sequence>
<dbReference type="InterPro" id="IPR003439">
    <property type="entry name" value="ABC_transporter-like_ATP-bd"/>
</dbReference>
<dbReference type="FunFam" id="3.40.50.300:FF:000221">
    <property type="entry name" value="Multidrug ABC transporter ATP-binding protein"/>
    <property type="match status" value="1"/>
</dbReference>